<keyword evidence="7" id="KW-0804">Transcription</keyword>
<dbReference type="Pfam" id="PF01371">
    <property type="entry name" value="Trp_repressor"/>
    <property type="match status" value="1"/>
</dbReference>
<dbReference type="InterPro" id="IPR038116">
    <property type="entry name" value="TrpR-like_sf"/>
</dbReference>
<dbReference type="InterPro" id="IPR000831">
    <property type="entry name" value="Trp_repress"/>
</dbReference>
<organism evidence="8 9">
    <name type="scientific">Treponema berlinense</name>
    <dbReference type="NCBI Taxonomy" id="225004"/>
    <lineage>
        <taxon>Bacteria</taxon>
        <taxon>Pseudomonadati</taxon>
        <taxon>Spirochaetota</taxon>
        <taxon>Spirochaetia</taxon>
        <taxon>Spirochaetales</taxon>
        <taxon>Treponemataceae</taxon>
        <taxon>Treponema</taxon>
    </lineage>
</organism>
<dbReference type="GO" id="GO:0043565">
    <property type="term" value="F:sequence-specific DNA binding"/>
    <property type="evidence" value="ECO:0007669"/>
    <property type="project" value="InterPro"/>
</dbReference>
<evidence type="ECO:0000313" key="9">
    <source>
        <dbReference type="Proteomes" id="UP000190395"/>
    </source>
</evidence>
<dbReference type="PANTHER" id="PTHR38025">
    <property type="entry name" value="TRP OPERON REPRESSOR"/>
    <property type="match status" value="1"/>
</dbReference>
<dbReference type="RefSeq" id="WP_078930435.1">
    <property type="nucleotide sequence ID" value="NZ_CAMCOW010000023.1"/>
</dbReference>
<dbReference type="Proteomes" id="UP000190395">
    <property type="component" value="Unassembled WGS sequence"/>
</dbReference>
<keyword evidence="5" id="KW-0805">Transcription regulation</keyword>
<dbReference type="InterPro" id="IPR013335">
    <property type="entry name" value="Trp_repress_bac"/>
</dbReference>
<dbReference type="EMBL" id="FUXC01000002">
    <property type="protein sequence ID" value="SJZ50257.1"/>
    <property type="molecule type" value="Genomic_DNA"/>
</dbReference>
<comment type="similarity">
    <text evidence="2">Belongs to the TrpR family.</text>
</comment>
<keyword evidence="6" id="KW-0238">DNA-binding</keyword>
<evidence type="ECO:0000313" key="8">
    <source>
        <dbReference type="EMBL" id="SJZ50257.1"/>
    </source>
</evidence>
<evidence type="ECO:0000256" key="4">
    <source>
        <dbReference type="ARBA" id="ARBA00022491"/>
    </source>
</evidence>
<evidence type="ECO:0000256" key="5">
    <source>
        <dbReference type="ARBA" id="ARBA00023015"/>
    </source>
</evidence>
<keyword evidence="3" id="KW-0963">Cytoplasm</keyword>
<keyword evidence="4" id="KW-0678">Repressor</keyword>
<sequence length="105" mass="12323">MEQDEISENERKALLDDGLREMCNLIAKNNDPQTIYDFFGCLFTPAEMRDFATRWLLVKEIDKGTTQREIARKFGMSLCKITRGSRELKKQNSAFRRFLELAKKL</sequence>
<evidence type="ECO:0000256" key="7">
    <source>
        <dbReference type="ARBA" id="ARBA00023163"/>
    </source>
</evidence>
<name>A0A1T4L6N5_9SPIR</name>
<reference evidence="8 9" key="1">
    <citation type="submission" date="2017-02" db="EMBL/GenBank/DDBJ databases">
        <authorList>
            <person name="Peterson S.W."/>
        </authorList>
    </citation>
    <scope>NUCLEOTIDE SEQUENCE [LARGE SCALE GENOMIC DNA]</scope>
    <source>
        <strain evidence="8 9">ATCC BAA-909</strain>
    </source>
</reference>
<dbReference type="PANTHER" id="PTHR38025:SF1">
    <property type="entry name" value="TRP OPERON REPRESSOR"/>
    <property type="match status" value="1"/>
</dbReference>
<dbReference type="GO" id="GO:0005737">
    <property type="term" value="C:cytoplasm"/>
    <property type="evidence" value="ECO:0007669"/>
    <property type="project" value="UniProtKB-SubCell"/>
</dbReference>
<dbReference type="GO" id="GO:0003700">
    <property type="term" value="F:DNA-binding transcription factor activity"/>
    <property type="evidence" value="ECO:0007669"/>
    <property type="project" value="InterPro"/>
</dbReference>
<evidence type="ECO:0000256" key="3">
    <source>
        <dbReference type="ARBA" id="ARBA00022490"/>
    </source>
</evidence>
<dbReference type="GeneID" id="303366669"/>
<gene>
    <name evidence="8" type="ORF">SAMN02745152_00399</name>
</gene>
<dbReference type="STRING" id="225004.SAMN02745152_00399"/>
<evidence type="ECO:0000256" key="1">
    <source>
        <dbReference type="ARBA" id="ARBA00004496"/>
    </source>
</evidence>
<dbReference type="InterPro" id="IPR010921">
    <property type="entry name" value="Trp_repressor/repl_initiator"/>
</dbReference>
<keyword evidence="9" id="KW-1185">Reference proteome</keyword>
<evidence type="ECO:0000256" key="2">
    <source>
        <dbReference type="ARBA" id="ARBA00007027"/>
    </source>
</evidence>
<dbReference type="AlphaFoldDB" id="A0A1T4L6N5"/>
<dbReference type="Gene3D" id="1.10.1270.10">
    <property type="entry name" value="TrpR-like"/>
    <property type="match status" value="1"/>
</dbReference>
<comment type="subcellular location">
    <subcellularLocation>
        <location evidence="1">Cytoplasm</location>
    </subcellularLocation>
</comment>
<dbReference type="SUPFAM" id="SSF48295">
    <property type="entry name" value="TrpR-like"/>
    <property type="match status" value="1"/>
</dbReference>
<accession>A0A1T4L6N5</accession>
<proteinExistence type="inferred from homology"/>
<protein>
    <submittedName>
        <fullName evidence="8">TrpR family transcriptional regulator, trp operon repressor</fullName>
    </submittedName>
</protein>
<evidence type="ECO:0000256" key="6">
    <source>
        <dbReference type="ARBA" id="ARBA00023125"/>
    </source>
</evidence>